<sequence length="52" mass="6267">MPQMAPLLWSSLFAFFLFNFLLFLISTYFLLPPSKMKHSPSLPHHTQKNWKW</sequence>
<keyword evidence="7 12" id="KW-0375">Hydrogen ion transport</keyword>
<keyword evidence="5 12" id="KW-0138">CF(0)</keyword>
<comment type="subunit">
    <text evidence="3">F-type ATPases have 2 components, CF(1) - the catalytic core - and CF(0) - the membrane proton channel.</text>
</comment>
<keyword evidence="9 12" id="KW-0406">Ion transport</keyword>
<dbReference type="GO" id="GO:0015986">
    <property type="term" value="P:proton motive force-driven ATP synthesis"/>
    <property type="evidence" value="ECO:0007669"/>
    <property type="project" value="InterPro"/>
</dbReference>
<reference evidence="14" key="1">
    <citation type="submission" date="2016-05" db="EMBL/GenBank/DDBJ databases">
        <title>Complete mitochondrial genome of Pentacheles laevis.</title>
        <authorList>
            <person name="Tan M.H."/>
            <person name="Gan H.M."/>
            <person name="Bracken-Grissom H."/>
            <person name="Chan T.Y."/>
            <person name="Rahman S."/>
            <person name="Austin C.M."/>
        </authorList>
    </citation>
    <scope>NUCLEOTIDE SEQUENCE</scope>
</reference>
<keyword evidence="11 13" id="KW-0472">Membrane</keyword>
<dbReference type="Pfam" id="PF00895">
    <property type="entry name" value="ATP-synt_8"/>
    <property type="match status" value="1"/>
</dbReference>
<geneLocation type="mitochondrion" evidence="14"/>
<proteinExistence type="inferred from homology"/>
<evidence type="ECO:0000256" key="10">
    <source>
        <dbReference type="ARBA" id="ARBA00023128"/>
    </source>
</evidence>
<evidence type="ECO:0000256" key="6">
    <source>
        <dbReference type="ARBA" id="ARBA00022692"/>
    </source>
</evidence>
<dbReference type="InterPro" id="IPR001421">
    <property type="entry name" value="ATP8_metazoa"/>
</dbReference>
<keyword evidence="8 13" id="KW-1133">Transmembrane helix</keyword>
<evidence type="ECO:0000256" key="11">
    <source>
        <dbReference type="ARBA" id="ARBA00023136"/>
    </source>
</evidence>
<evidence type="ECO:0000256" key="5">
    <source>
        <dbReference type="ARBA" id="ARBA00022547"/>
    </source>
</evidence>
<evidence type="ECO:0000256" key="9">
    <source>
        <dbReference type="ARBA" id="ARBA00023065"/>
    </source>
</evidence>
<dbReference type="AlphaFoldDB" id="A0A3S5WMW9"/>
<evidence type="ECO:0000256" key="3">
    <source>
        <dbReference type="ARBA" id="ARBA00011291"/>
    </source>
</evidence>
<comment type="similarity">
    <text evidence="2 12">Belongs to the ATPase protein 8 family.</text>
</comment>
<name>A0A3S5WMW9_9EUCA</name>
<dbReference type="EMBL" id="KX343004">
    <property type="protein sequence ID" value="ART66007.1"/>
    <property type="molecule type" value="Genomic_DNA"/>
</dbReference>
<evidence type="ECO:0000256" key="2">
    <source>
        <dbReference type="ARBA" id="ARBA00008892"/>
    </source>
</evidence>
<keyword evidence="10 12" id="KW-0496">Mitochondrion</keyword>
<evidence type="ECO:0000256" key="8">
    <source>
        <dbReference type="ARBA" id="ARBA00022989"/>
    </source>
</evidence>
<accession>A0A3S5WMW9</accession>
<evidence type="ECO:0000256" key="13">
    <source>
        <dbReference type="SAM" id="Phobius"/>
    </source>
</evidence>
<gene>
    <name evidence="14" type="primary">atp8</name>
</gene>
<keyword evidence="6 12" id="KW-0812">Transmembrane</keyword>
<dbReference type="GO" id="GO:0045259">
    <property type="term" value="C:proton-transporting ATP synthase complex"/>
    <property type="evidence" value="ECO:0007669"/>
    <property type="project" value="UniProtKB-KW"/>
</dbReference>
<protein>
    <recommendedName>
        <fullName evidence="12">ATP synthase complex subunit 8</fullName>
    </recommendedName>
</protein>
<dbReference type="GO" id="GO:0015078">
    <property type="term" value="F:proton transmembrane transporter activity"/>
    <property type="evidence" value="ECO:0007669"/>
    <property type="project" value="InterPro"/>
</dbReference>
<organism evidence="14">
    <name type="scientific">Pentacheles laevis</name>
    <dbReference type="NCBI Taxonomy" id="1522706"/>
    <lineage>
        <taxon>Eukaryota</taxon>
        <taxon>Metazoa</taxon>
        <taxon>Ecdysozoa</taxon>
        <taxon>Arthropoda</taxon>
        <taxon>Crustacea</taxon>
        <taxon>Multicrustacea</taxon>
        <taxon>Malacostraca</taxon>
        <taxon>Eumalacostraca</taxon>
        <taxon>Eucarida</taxon>
        <taxon>Decapoda</taxon>
        <taxon>Pleocyemata</taxon>
        <taxon>Polychelida</taxon>
        <taxon>Eryonoidea</taxon>
        <taxon>Polychelidae</taxon>
        <taxon>Pentacheles</taxon>
    </lineage>
</organism>
<comment type="subcellular location">
    <subcellularLocation>
        <location evidence="1 12">Mitochondrion membrane</location>
        <topology evidence="1 12">Single-pass membrane protein</topology>
    </subcellularLocation>
</comment>
<dbReference type="GO" id="GO:0031966">
    <property type="term" value="C:mitochondrial membrane"/>
    <property type="evidence" value="ECO:0007669"/>
    <property type="project" value="UniProtKB-SubCell"/>
</dbReference>
<evidence type="ECO:0000256" key="4">
    <source>
        <dbReference type="ARBA" id="ARBA00022448"/>
    </source>
</evidence>
<evidence type="ECO:0000256" key="12">
    <source>
        <dbReference type="RuleBase" id="RU003661"/>
    </source>
</evidence>
<evidence type="ECO:0000313" key="14">
    <source>
        <dbReference type="EMBL" id="ART66007.1"/>
    </source>
</evidence>
<evidence type="ECO:0000256" key="7">
    <source>
        <dbReference type="ARBA" id="ARBA00022781"/>
    </source>
</evidence>
<evidence type="ECO:0000256" key="1">
    <source>
        <dbReference type="ARBA" id="ARBA00004304"/>
    </source>
</evidence>
<keyword evidence="4 12" id="KW-0813">Transport</keyword>
<feature type="transmembrane region" description="Helical" evidence="13">
    <location>
        <begin position="12"/>
        <end position="31"/>
    </location>
</feature>